<accession>A0A8I6WRX9</accession>
<evidence type="ECO:0000313" key="2">
    <source>
        <dbReference type="EnsemblPlants" id="HORVU.MOREX.r3.2HG0177790.1.CDS1"/>
    </source>
</evidence>
<feature type="compositionally biased region" description="Gly residues" evidence="1">
    <location>
        <begin position="13"/>
        <end position="26"/>
    </location>
</feature>
<name>A0A8I6WRX9_HORVV</name>
<protein>
    <submittedName>
        <fullName evidence="2">Uncharacterized protein</fullName>
    </submittedName>
</protein>
<feature type="compositionally biased region" description="Low complexity" evidence="1">
    <location>
        <begin position="91"/>
        <end position="100"/>
    </location>
</feature>
<feature type="region of interest" description="Disordered" evidence="1">
    <location>
        <begin position="1"/>
        <end position="110"/>
    </location>
</feature>
<keyword evidence="3" id="KW-1185">Reference proteome</keyword>
<dbReference type="EnsemblPlants" id="HORVU.MOREX.r3.2HG0177790.1">
    <property type="protein sequence ID" value="HORVU.MOREX.r3.2HG0177790.1.CDS1"/>
    <property type="gene ID" value="HORVU.MOREX.r3.2HG0177790"/>
</dbReference>
<dbReference type="Gramene" id="HORVU.MOREX.r2.2HG0147080.1">
    <property type="protein sequence ID" value="HORVU.MOREX.r2.2HG0147080.1.CDS.1"/>
    <property type="gene ID" value="HORVU.MOREX.r2.2HG0147080"/>
</dbReference>
<reference evidence="2" key="2">
    <citation type="submission" date="2020-10" db="EMBL/GenBank/DDBJ databases">
        <authorList>
            <person name="Scholz U."/>
            <person name="Mascher M."/>
            <person name="Fiebig A."/>
        </authorList>
    </citation>
    <scope>NUCLEOTIDE SEQUENCE [LARGE SCALE GENOMIC DNA]</scope>
    <source>
        <strain evidence="2">cv. Morex</strain>
    </source>
</reference>
<reference evidence="3" key="1">
    <citation type="journal article" date="2012" name="Nature">
        <title>A physical, genetic and functional sequence assembly of the barley genome.</title>
        <authorList>
            <consortium name="The International Barley Genome Sequencing Consortium"/>
            <person name="Mayer K.F."/>
            <person name="Waugh R."/>
            <person name="Brown J.W."/>
            <person name="Schulman A."/>
            <person name="Langridge P."/>
            <person name="Platzer M."/>
            <person name="Fincher G.B."/>
            <person name="Muehlbauer G.J."/>
            <person name="Sato K."/>
            <person name="Close T.J."/>
            <person name="Wise R.P."/>
            <person name="Stein N."/>
        </authorList>
    </citation>
    <scope>NUCLEOTIDE SEQUENCE [LARGE SCALE GENOMIC DNA]</scope>
    <source>
        <strain evidence="3">cv. Morex</strain>
    </source>
</reference>
<sequence>MGQERGDDDDGGSATGLGRGDDGGGSATAPEHGDDGGARHGREQAPEHGDDGGACHGREQAPTPDRDGDEGSALEPASGGGPRAPRRGRPARPAAVPSPRRLTREESPWQEALGVVVVVLLLWL</sequence>
<feature type="compositionally biased region" description="Basic and acidic residues" evidence="1">
    <location>
        <begin position="31"/>
        <end position="59"/>
    </location>
</feature>
<evidence type="ECO:0000313" key="3">
    <source>
        <dbReference type="Proteomes" id="UP000011116"/>
    </source>
</evidence>
<dbReference type="Gramene" id="HORVU.MOREX.r3.2HG0177790.1">
    <property type="protein sequence ID" value="HORVU.MOREX.r3.2HG0177790.1.CDS1"/>
    <property type="gene ID" value="HORVU.MOREX.r3.2HG0177790"/>
</dbReference>
<reference evidence="2" key="3">
    <citation type="submission" date="2022-01" db="UniProtKB">
        <authorList>
            <consortium name="EnsemblPlants"/>
        </authorList>
    </citation>
    <scope>IDENTIFICATION</scope>
    <source>
        <strain evidence="2">subsp. vulgare</strain>
    </source>
</reference>
<feature type="compositionally biased region" description="Acidic residues" evidence="1">
    <location>
        <begin position="1"/>
        <end position="11"/>
    </location>
</feature>
<dbReference type="AlphaFoldDB" id="A0A8I6WRX9"/>
<proteinExistence type="predicted"/>
<dbReference type="Proteomes" id="UP000011116">
    <property type="component" value="Chromosome 2H"/>
</dbReference>
<organism evidence="2 3">
    <name type="scientific">Hordeum vulgare subsp. vulgare</name>
    <name type="common">Domesticated barley</name>
    <dbReference type="NCBI Taxonomy" id="112509"/>
    <lineage>
        <taxon>Eukaryota</taxon>
        <taxon>Viridiplantae</taxon>
        <taxon>Streptophyta</taxon>
        <taxon>Embryophyta</taxon>
        <taxon>Tracheophyta</taxon>
        <taxon>Spermatophyta</taxon>
        <taxon>Magnoliopsida</taxon>
        <taxon>Liliopsida</taxon>
        <taxon>Poales</taxon>
        <taxon>Poaceae</taxon>
        <taxon>BOP clade</taxon>
        <taxon>Pooideae</taxon>
        <taxon>Triticodae</taxon>
        <taxon>Triticeae</taxon>
        <taxon>Hordeinae</taxon>
        <taxon>Hordeum</taxon>
    </lineage>
</organism>
<evidence type="ECO:0000256" key="1">
    <source>
        <dbReference type="SAM" id="MobiDB-lite"/>
    </source>
</evidence>